<name>A0A9P5GNV6_PENCR</name>
<evidence type="ECO:0000313" key="2">
    <source>
        <dbReference type="Proteomes" id="UP000701341"/>
    </source>
</evidence>
<accession>A0A9P5GNV6</accession>
<keyword evidence="2" id="KW-1185">Reference proteome</keyword>
<comment type="caution">
    <text evidence="1">The sequence shown here is derived from an EMBL/GenBank/DDBJ whole genome shotgun (WGS) entry which is preliminary data.</text>
</comment>
<dbReference type="OrthoDB" id="4364220at2759"/>
<dbReference type="Proteomes" id="UP000701341">
    <property type="component" value="Unassembled WGS sequence"/>
</dbReference>
<organism evidence="1 2">
    <name type="scientific">Penicillium crustosum</name>
    <name type="common">Blue mold fungus</name>
    <dbReference type="NCBI Taxonomy" id="36656"/>
    <lineage>
        <taxon>Eukaryota</taxon>
        <taxon>Fungi</taxon>
        <taxon>Dikarya</taxon>
        <taxon>Ascomycota</taxon>
        <taxon>Pezizomycotina</taxon>
        <taxon>Eurotiomycetes</taxon>
        <taxon>Eurotiomycetidae</taxon>
        <taxon>Eurotiales</taxon>
        <taxon>Aspergillaceae</taxon>
        <taxon>Penicillium</taxon>
    </lineage>
</organism>
<evidence type="ECO:0000313" key="1">
    <source>
        <dbReference type="EMBL" id="KAF7527937.1"/>
    </source>
</evidence>
<reference evidence="1" key="1">
    <citation type="submission" date="2020-02" db="EMBL/GenBank/DDBJ databases">
        <authorList>
            <person name="Lichtner F.J."/>
        </authorList>
    </citation>
    <scope>NUCLEOTIDE SEQUENCE</scope>
    <source>
        <strain evidence="1">G10</strain>
    </source>
</reference>
<dbReference type="EMBL" id="JAAOZQ010000013">
    <property type="protein sequence ID" value="KAF7527937.1"/>
    <property type="molecule type" value="Genomic_DNA"/>
</dbReference>
<sequence length="226" mass="25901">MSPSTGYVARGEEIQQWMSDPTNPGCDVNRISLTWRDLHSSPEWILHNQPMLLPELHMNWMREIGFPEDNDLHLHSESVYRQVSLKNFTTGTTWIGRTGPGVILLELLQRNRDSGDPFISELTKAAYQRDFDLDALRYICVLDIENNDTSEYIEEHMYRPGPIIRDQGVVYSSEATAFKGMLGTKVGKMVSYFILGAYGQGVKHITQIHVFRADNAYQIEFEVEDV</sequence>
<protein>
    <submittedName>
        <fullName evidence="1">Uncharacterized protein</fullName>
    </submittedName>
</protein>
<dbReference type="AlphaFoldDB" id="A0A9P5GNV6"/>
<proteinExistence type="predicted"/>
<gene>
    <name evidence="1" type="ORF">PCG10_001871</name>
</gene>